<evidence type="ECO:0000313" key="2">
    <source>
        <dbReference type="Proteomes" id="UP001159427"/>
    </source>
</evidence>
<comment type="caution">
    <text evidence="1">The sequence shown here is derived from an EMBL/GenBank/DDBJ whole genome shotgun (WGS) entry which is preliminary data.</text>
</comment>
<evidence type="ECO:0000313" key="1">
    <source>
        <dbReference type="EMBL" id="CAH3028964.1"/>
    </source>
</evidence>
<protein>
    <submittedName>
        <fullName evidence="1">Uncharacterized protein</fullName>
    </submittedName>
</protein>
<proteinExistence type="predicted"/>
<keyword evidence="2" id="KW-1185">Reference proteome</keyword>
<sequence length="112" mass="12425">MKTRHVRAVTGHKSNASLESYNDRPTFEQFKNMSSAITDFINFCRPDHQVAINPLAEVNHSPLETVSKAIHSSTSTNVQENIFVQENMSTNAAHGIISGGSFSNCSFNLHFK</sequence>
<dbReference type="Proteomes" id="UP001159427">
    <property type="component" value="Unassembled WGS sequence"/>
</dbReference>
<reference evidence="1 2" key="1">
    <citation type="submission" date="2022-05" db="EMBL/GenBank/DDBJ databases">
        <authorList>
            <consortium name="Genoscope - CEA"/>
            <person name="William W."/>
        </authorList>
    </citation>
    <scope>NUCLEOTIDE SEQUENCE [LARGE SCALE GENOMIC DNA]</scope>
</reference>
<gene>
    <name evidence="1" type="ORF">PEVE_00035237</name>
</gene>
<dbReference type="EMBL" id="CALNXI010000543">
    <property type="protein sequence ID" value="CAH3028964.1"/>
    <property type="molecule type" value="Genomic_DNA"/>
</dbReference>
<organism evidence="1 2">
    <name type="scientific">Porites evermanni</name>
    <dbReference type="NCBI Taxonomy" id="104178"/>
    <lineage>
        <taxon>Eukaryota</taxon>
        <taxon>Metazoa</taxon>
        <taxon>Cnidaria</taxon>
        <taxon>Anthozoa</taxon>
        <taxon>Hexacorallia</taxon>
        <taxon>Scleractinia</taxon>
        <taxon>Fungiina</taxon>
        <taxon>Poritidae</taxon>
        <taxon>Porites</taxon>
    </lineage>
</organism>
<name>A0ABN8MGZ7_9CNID</name>
<accession>A0ABN8MGZ7</accession>